<proteinExistence type="predicted"/>
<dbReference type="EMBL" id="KV454303">
    <property type="protein sequence ID" value="ODQ69498.1"/>
    <property type="molecule type" value="Genomic_DNA"/>
</dbReference>
<protein>
    <submittedName>
        <fullName evidence="1">Uncharacterized protein</fullName>
    </submittedName>
</protein>
<dbReference type="Proteomes" id="UP000094385">
    <property type="component" value="Unassembled WGS sequence"/>
</dbReference>
<evidence type="ECO:0000313" key="2">
    <source>
        <dbReference type="Proteomes" id="UP000094385"/>
    </source>
</evidence>
<name>A0A1E3PW37_LIPST</name>
<sequence length="140" mass="15821">MSASIKRLPRSFPEFEQLFSARATPRAENFSSRYEIEVESLNQKWYGRLQNPKAATFIAVLASKFDVEGERPDTENWIGMAVVMGPFLPVDAARGIEVVETVITDDKEAESLRVFVVNSVCAQELPREKDRRIIAWGGNE</sequence>
<accession>A0A1E3PW37</accession>
<reference evidence="1 2" key="1">
    <citation type="journal article" date="2016" name="Proc. Natl. Acad. Sci. U.S.A.">
        <title>Comparative genomics of biotechnologically important yeasts.</title>
        <authorList>
            <person name="Riley R."/>
            <person name="Haridas S."/>
            <person name="Wolfe K.H."/>
            <person name="Lopes M.R."/>
            <person name="Hittinger C.T."/>
            <person name="Goeker M."/>
            <person name="Salamov A.A."/>
            <person name="Wisecaver J.H."/>
            <person name="Long T.M."/>
            <person name="Calvey C.H."/>
            <person name="Aerts A.L."/>
            <person name="Barry K.W."/>
            <person name="Choi C."/>
            <person name="Clum A."/>
            <person name="Coughlan A.Y."/>
            <person name="Deshpande S."/>
            <person name="Douglass A.P."/>
            <person name="Hanson S.J."/>
            <person name="Klenk H.-P."/>
            <person name="LaButti K.M."/>
            <person name="Lapidus A."/>
            <person name="Lindquist E.A."/>
            <person name="Lipzen A.M."/>
            <person name="Meier-Kolthoff J.P."/>
            <person name="Ohm R.A."/>
            <person name="Otillar R.P."/>
            <person name="Pangilinan J.L."/>
            <person name="Peng Y."/>
            <person name="Rokas A."/>
            <person name="Rosa C.A."/>
            <person name="Scheuner C."/>
            <person name="Sibirny A.A."/>
            <person name="Slot J.C."/>
            <person name="Stielow J.B."/>
            <person name="Sun H."/>
            <person name="Kurtzman C.P."/>
            <person name="Blackwell M."/>
            <person name="Grigoriev I.V."/>
            <person name="Jeffries T.W."/>
        </authorList>
    </citation>
    <scope>NUCLEOTIDE SEQUENCE [LARGE SCALE GENOMIC DNA]</scope>
    <source>
        <strain evidence="1 2">NRRL Y-11557</strain>
    </source>
</reference>
<gene>
    <name evidence="1" type="ORF">LIPSTDRAFT_6695</name>
</gene>
<keyword evidence="2" id="KW-1185">Reference proteome</keyword>
<organism evidence="1 2">
    <name type="scientific">Lipomyces starkeyi NRRL Y-11557</name>
    <dbReference type="NCBI Taxonomy" id="675824"/>
    <lineage>
        <taxon>Eukaryota</taxon>
        <taxon>Fungi</taxon>
        <taxon>Dikarya</taxon>
        <taxon>Ascomycota</taxon>
        <taxon>Saccharomycotina</taxon>
        <taxon>Lipomycetes</taxon>
        <taxon>Lipomycetales</taxon>
        <taxon>Lipomycetaceae</taxon>
        <taxon>Lipomyces</taxon>
    </lineage>
</organism>
<dbReference type="OrthoDB" id="41532at2759"/>
<evidence type="ECO:0000313" key="1">
    <source>
        <dbReference type="EMBL" id="ODQ69498.1"/>
    </source>
</evidence>
<dbReference type="AlphaFoldDB" id="A0A1E3PW37"/>